<dbReference type="EMBL" id="JAAOAQ010000263">
    <property type="protein sequence ID" value="KAF5558898.1"/>
    <property type="molecule type" value="Genomic_DNA"/>
</dbReference>
<organism evidence="2 3">
    <name type="scientific">Fusarium phyllophilum</name>
    <dbReference type="NCBI Taxonomy" id="47803"/>
    <lineage>
        <taxon>Eukaryota</taxon>
        <taxon>Fungi</taxon>
        <taxon>Dikarya</taxon>
        <taxon>Ascomycota</taxon>
        <taxon>Pezizomycotina</taxon>
        <taxon>Sordariomycetes</taxon>
        <taxon>Hypocreomycetidae</taxon>
        <taxon>Hypocreales</taxon>
        <taxon>Nectriaceae</taxon>
        <taxon>Fusarium</taxon>
        <taxon>Fusarium fujikuroi species complex</taxon>
    </lineage>
</organism>
<gene>
    <name evidence="2" type="ORF">FPHYL_7239</name>
</gene>
<evidence type="ECO:0000313" key="3">
    <source>
        <dbReference type="Proteomes" id="UP000582016"/>
    </source>
</evidence>
<evidence type="ECO:0000313" key="2">
    <source>
        <dbReference type="EMBL" id="KAF5558898.1"/>
    </source>
</evidence>
<dbReference type="PANTHER" id="PTHR47534">
    <property type="entry name" value="YALI0E05731P"/>
    <property type="match status" value="1"/>
</dbReference>
<dbReference type="AlphaFoldDB" id="A0A8H5JP72"/>
<dbReference type="InterPro" id="IPR002347">
    <property type="entry name" value="SDR_fam"/>
</dbReference>
<proteinExistence type="predicted"/>
<dbReference type="PANTHER" id="PTHR47534:SF3">
    <property type="entry name" value="ALCOHOL DEHYDROGENASE-LIKE C-TERMINAL DOMAIN-CONTAINING PROTEIN"/>
    <property type="match status" value="1"/>
</dbReference>
<dbReference type="GO" id="GO:0016491">
    <property type="term" value="F:oxidoreductase activity"/>
    <property type="evidence" value="ECO:0007669"/>
    <property type="project" value="UniProtKB-KW"/>
</dbReference>
<evidence type="ECO:0000256" key="1">
    <source>
        <dbReference type="ARBA" id="ARBA00023002"/>
    </source>
</evidence>
<dbReference type="OrthoDB" id="2898509at2759"/>
<dbReference type="Proteomes" id="UP000582016">
    <property type="component" value="Unassembled WGS sequence"/>
</dbReference>
<dbReference type="Pfam" id="PF00106">
    <property type="entry name" value="adh_short"/>
    <property type="match status" value="1"/>
</dbReference>
<name>A0A8H5JP72_9HYPO</name>
<keyword evidence="3" id="KW-1185">Reference proteome</keyword>
<dbReference type="InterPro" id="IPR052228">
    <property type="entry name" value="Sec_Metab_Biosynth_Oxidored"/>
</dbReference>
<protein>
    <submittedName>
        <fullName evidence="2">Short-chain dehydrogenase</fullName>
    </submittedName>
</protein>
<dbReference type="InterPro" id="IPR036291">
    <property type="entry name" value="NAD(P)-bd_dom_sf"/>
</dbReference>
<accession>A0A8H5JP72</accession>
<dbReference type="SUPFAM" id="SSF51735">
    <property type="entry name" value="NAD(P)-binding Rossmann-fold domains"/>
    <property type="match status" value="1"/>
</dbReference>
<reference evidence="2 3" key="1">
    <citation type="submission" date="2020-05" db="EMBL/GenBank/DDBJ databases">
        <title>Identification and distribution of gene clusters putatively required for synthesis of sphingolipid metabolism inhibitors in phylogenetically diverse species of the filamentous fungus Fusarium.</title>
        <authorList>
            <person name="Kim H.-S."/>
            <person name="Busman M."/>
            <person name="Brown D.W."/>
            <person name="Divon H."/>
            <person name="Uhlig S."/>
            <person name="Proctor R.H."/>
        </authorList>
    </citation>
    <scope>NUCLEOTIDE SEQUENCE [LARGE SCALE GENOMIC DNA]</scope>
    <source>
        <strain evidence="2 3">NRRL 13617</strain>
    </source>
</reference>
<dbReference type="Gene3D" id="3.40.50.720">
    <property type="entry name" value="NAD(P)-binding Rossmann-like Domain"/>
    <property type="match status" value="1"/>
</dbReference>
<sequence length="346" mass="37926">MVPFKVIRASNSRITANVAPRVVVSAGGTSGIGKATLIRLVSLGLPIKVYVLGRNGATHKPFLDQLRQSNPQAEVVWLEGQISLLAETSRLCNEIKAREEKIDLLILSTAFLPMGPRQETSEGIEKASVVGYYSRMLIITHLLPLLSAAAADPFNAYGPRVVNISGAGKESSKIFLDDLALKAPGHFGFVNYLIHTATMTTLTMRRLAEDTANKDVVLIHHFPGAVGTDIMRNRDSRAGSWLDNWIGTIIMSIVAKLMKLLSTTVEQAGEKCLYLSTSAAYGGKGVPLNDGQERALALNRKPSGSLFSINEKLEPIWNDKVLGQLEDKHAPEVVWRWTENILKPYW</sequence>
<keyword evidence="1" id="KW-0560">Oxidoreductase</keyword>
<comment type="caution">
    <text evidence="2">The sequence shown here is derived from an EMBL/GenBank/DDBJ whole genome shotgun (WGS) entry which is preliminary data.</text>
</comment>